<reference evidence="2" key="1">
    <citation type="submission" date="2015-07" db="EMBL/GenBank/DDBJ databases">
        <title>Transcriptome Assembly of Anthurium amnicola.</title>
        <authorList>
            <person name="Suzuki J."/>
        </authorList>
    </citation>
    <scope>NUCLEOTIDE SEQUENCE</scope>
</reference>
<dbReference type="EMBL" id="GDJX01027598">
    <property type="protein sequence ID" value="JAT40338.1"/>
    <property type="molecule type" value="Transcribed_RNA"/>
</dbReference>
<dbReference type="GO" id="GO:0050290">
    <property type="term" value="F:sphingomyelin phosphodiesterase D activity"/>
    <property type="evidence" value="ECO:0007669"/>
    <property type="project" value="InterPro"/>
</dbReference>
<dbReference type="AlphaFoldDB" id="A0A1D1XD37"/>
<keyword evidence="1" id="KW-1133">Transmembrane helix</keyword>
<name>A0A1D1XD37_9ARAE</name>
<dbReference type="Pfam" id="PF14724">
    <property type="entry name" value="mit_SMPDase"/>
    <property type="match status" value="1"/>
</dbReference>
<evidence type="ECO:0000256" key="1">
    <source>
        <dbReference type="SAM" id="Phobius"/>
    </source>
</evidence>
<feature type="non-terminal residue" evidence="2">
    <location>
        <position position="1"/>
    </location>
</feature>
<feature type="transmembrane region" description="Helical" evidence="1">
    <location>
        <begin position="794"/>
        <end position="811"/>
    </location>
</feature>
<keyword evidence="1" id="KW-0472">Membrane</keyword>
<protein>
    <submittedName>
        <fullName evidence="2">Sphingomyelin phosphodiesterase 4</fullName>
    </submittedName>
</protein>
<dbReference type="PANTHER" id="PTHR31801:SF1">
    <property type="entry name" value="SPHINGOMYELIN PHOSPHODIESTERASE"/>
    <property type="match status" value="1"/>
</dbReference>
<sequence>PRARLLPLRRHPPMIPHPYAVHSHSQAQDLAAAILSASSPPQIAAACSAVDAFLHGHPADQSRSFFSVAFPALICRLFGFDGGSSPSPSRSASPSNAWVELADAGVAATVFDLISPRGVLFSSMSAVDRHSLVKFVFPHERLPEWMRYVLQSERLCSVLPDLCPLFRSRVQEDPVQGSFQIQLNVFEYYMFWFAYYPVCRGKFENSDAVAVRKSRRFKLENWTSSWPSLSSSSCHSGQNKGGGLYMQLLYAYLRAIVPKRGLDSCQPYRSSLFHYSSTYDGSVILQAEFLVYTLIQFWMVENDFSPLPVKLCSSFGVSFPFQAILGEAAPTSGLGDVLILLVKYLNSSFVAPPDGGYRMEHDGISGWNASGAYDVGKPSVMVSSDNFVDSWNSLIQRPLYRFILRTFLFCPIGTSMRNAGQVLSLWTCHMEPWRITPQDFLEFEVPGGKKSEILGKGKSQFQERSNKGKERCGSELGYSPAWQGYITSNYLFYNSLVVHFLGFAHKFLHADVETIIQMILKVLNVITSSKELVDLLRTVDTAYHSKPAGPSSAVPDGAIYKCISSIREQLQDWENGLCESNADGSFLHENCNRDLRLFSDEEDGVRRLLQLFILRAESEIQSLPSDKMAQNLQKLDTIRAQMCILFGHPVRMPPSPVMSKVVFNRESKCDEGFTPKHPGVGQRRWADVKYRGDWMRRPISDSEVAWLARLLVKLSDWLNEGLGLHQSVSNVSGGPTYIKLSPTDVSTTGGSKEVLWMLLAFVGSWLGSLGHGLVHLARERGMRINLRPLASKKFMLALLFCTIVALLRMTSGRCFQLTTPKNT</sequence>
<feature type="transmembrane region" description="Helical" evidence="1">
    <location>
        <begin position="754"/>
        <end position="774"/>
    </location>
</feature>
<keyword evidence="1" id="KW-0812">Transmembrane</keyword>
<proteinExistence type="predicted"/>
<dbReference type="PANTHER" id="PTHR31801">
    <property type="entry name" value="ALTERED INHERITANCE OF MITOCHONDRIA PROTEIN 24, MITOCHONDRIAL"/>
    <property type="match status" value="1"/>
</dbReference>
<accession>A0A1D1XD37</accession>
<gene>
    <name evidence="2" type="primary">smpd4_0</name>
    <name evidence="2" type="ORF">g.26912</name>
</gene>
<dbReference type="InterPro" id="IPR024129">
    <property type="entry name" value="Sphingomy_SMPD4"/>
</dbReference>
<evidence type="ECO:0000313" key="2">
    <source>
        <dbReference type="EMBL" id="JAT40338.1"/>
    </source>
</evidence>
<organism evidence="2">
    <name type="scientific">Anthurium amnicola</name>
    <dbReference type="NCBI Taxonomy" id="1678845"/>
    <lineage>
        <taxon>Eukaryota</taxon>
        <taxon>Viridiplantae</taxon>
        <taxon>Streptophyta</taxon>
        <taxon>Embryophyta</taxon>
        <taxon>Tracheophyta</taxon>
        <taxon>Spermatophyta</taxon>
        <taxon>Magnoliopsida</taxon>
        <taxon>Liliopsida</taxon>
        <taxon>Araceae</taxon>
        <taxon>Pothoideae</taxon>
        <taxon>Potheae</taxon>
        <taxon>Anthurium</taxon>
    </lineage>
</organism>